<gene>
    <name evidence="10" type="ORF">E5R92_03435</name>
</gene>
<dbReference type="InterPro" id="IPR003439">
    <property type="entry name" value="ABC_transporter-like_ATP-bd"/>
</dbReference>
<dbReference type="SUPFAM" id="SSF90123">
    <property type="entry name" value="ABC transporter transmembrane region"/>
    <property type="match status" value="1"/>
</dbReference>
<feature type="transmembrane region" description="Helical" evidence="7">
    <location>
        <begin position="156"/>
        <end position="183"/>
    </location>
</feature>
<protein>
    <submittedName>
        <fullName evidence="10">ABC transporter ATP-binding protein</fullName>
    </submittedName>
</protein>
<dbReference type="SUPFAM" id="SSF52540">
    <property type="entry name" value="P-loop containing nucleoside triphosphate hydrolases"/>
    <property type="match status" value="1"/>
</dbReference>
<sequence length="588" mass="67625">MRDYFKFISNIHFILGKKKTFLLYKMVLLILVATILEVFGITLIIPALHFISDPEKLIFTLEQSLSSDLFLNILIFLKSMTVKQVGIIFFIFILFIFTFKFFFLILVAWLGSKFIMDIQKHVSEKLFNVYINQEYEFYLKSNSSVLTSTVLKESSVFAGTIMSAIITLITEGSIMIGFAFLLLVFNPQLSLILITITGIIISLYYILIKSRVKIWGKKRQDHDALKLKNLYQAFENFKIIKFYGIEKFFKKKFFFHNRIAADMDRNTFFLSKIPNIGMEYLVLILLVVAVIVIVLSSSNINELIIQLGVYVAVSFKILPSVNRSLNSITGLRYGSTVVNLIYNELNKENTEIIKSNKINEEDDQVDQIKFEKEIELKNVSFKYDDNKDHVLKDVSIKIVKNDFIGVVGESGSGKTTFLNIILTLLNSYTGKYLVDGQELRQKDLVKWRKKISFVPQEPYLIDDTLVKNIAFGIDESLINIERVQECLEIAQFNVNKKNLDAVIGEKGVQLSGGQKQRISIARALYNNPDIIIMDEPTSSLDIETEKKIIYSINELSKYKTILLVSHRKSVLSECNKIFEIKEKKIKLL</sequence>
<dbReference type="GO" id="GO:0034040">
    <property type="term" value="F:ATPase-coupled lipid transmembrane transporter activity"/>
    <property type="evidence" value="ECO:0007669"/>
    <property type="project" value="TreeGrafter"/>
</dbReference>
<dbReference type="Pfam" id="PF00664">
    <property type="entry name" value="ABC_membrane"/>
    <property type="match status" value="1"/>
</dbReference>
<feature type="transmembrane region" description="Helical" evidence="7">
    <location>
        <begin position="189"/>
        <end position="208"/>
    </location>
</feature>
<evidence type="ECO:0000313" key="10">
    <source>
        <dbReference type="EMBL" id="QIZ20837.1"/>
    </source>
</evidence>
<feature type="transmembrane region" description="Helical" evidence="7">
    <location>
        <begin position="280"/>
        <end position="297"/>
    </location>
</feature>
<evidence type="ECO:0000259" key="8">
    <source>
        <dbReference type="PROSITE" id="PS50893"/>
    </source>
</evidence>
<proteinExistence type="predicted"/>
<dbReference type="Gene3D" id="1.20.1560.10">
    <property type="entry name" value="ABC transporter type 1, transmembrane domain"/>
    <property type="match status" value="1"/>
</dbReference>
<dbReference type="AlphaFoldDB" id="A0A6H1Q1P3"/>
<name>A0A6H1Q1P3_9PROT</name>
<feature type="transmembrane region" description="Helical" evidence="7">
    <location>
        <begin position="21"/>
        <end position="51"/>
    </location>
</feature>
<keyword evidence="4 10" id="KW-0067">ATP-binding</keyword>
<keyword evidence="6 7" id="KW-0472">Membrane</keyword>
<dbReference type="PANTHER" id="PTHR24221:SF654">
    <property type="entry name" value="ATP-BINDING CASSETTE SUB-FAMILY B MEMBER 6"/>
    <property type="match status" value="1"/>
</dbReference>
<dbReference type="EMBL" id="CP038852">
    <property type="protein sequence ID" value="QIZ20837.1"/>
    <property type="molecule type" value="Genomic_DNA"/>
</dbReference>
<dbReference type="GO" id="GO:0016887">
    <property type="term" value="F:ATP hydrolysis activity"/>
    <property type="evidence" value="ECO:0007669"/>
    <property type="project" value="InterPro"/>
</dbReference>
<dbReference type="Proteomes" id="UP000501094">
    <property type="component" value="Chromosome"/>
</dbReference>
<dbReference type="InterPro" id="IPR027417">
    <property type="entry name" value="P-loop_NTPase"/>
</dbReference>
<evidence type="ECO:0000256" key="1">
    <source>
        <dbReference type="ARBA" id="ARBA00004651"/>
    </source>
</evidence>
<dbReference type="GO" id="GO:0005886">
    <property type="term" value="C:plasma membrane"/>
    <property type="evidence" value="ECO:0007669"/>
    <property type="project" value="UniProtKB-SubCell"/>
</dbReference>
<feature type="domain" description="ABC transmembrane type-1" evidence="9">
    <location>
        <begin position="26"/>
        <end position="315"/>
    </location>
</feature>
<dbReference type="InterPro" id="IPR036640">
    <property type="entry name" value="ABC1_TM_sf"/>
</dbReference>
<dbReference type="Pfam" id="PF00005">
    <property type="entry name" value="ABC_tran"/>
    <property type="match status" value="1"/>
</dbReference>
<evidence type="ECO:0000256" key="5">
    <source>
        <dbReference type="ARBA" id="ARBA00022989"/>
    </source>
</evidence>
<dbReference type="SMART" id="SM00382">
    <property type="entry name" value="AAA"/>
    <property type="match status" value="1"/>
</dbReference>
<keyword evidence="2 7" id="KW-0812">Transmembrane</keyword>
<dbReference type="InterPro" id="IPR011527">
    <property type="entry name" value="ABC1_TM_dom"/>
</dbReference>
<keyword evidence="11" id="KW-1185">Reference proteome</keyword>
<evidence type="ECO:0000256" key="3">
    <source>
        <dbReference type="ARBA" id="ARBA00022741"/>
    </source>
</evidence>
<keyword evidence="5 7" id="KW-1133">Transmembrane helix</keyword>
<feature type="transmembrane region" description="Helical" evidence="7">
    <location>
        <begin position="87"/>
        <end position="110"/>
    </location>
</feature>
<comment type="subcellular location">
    <subcellularLocation>
        <location evidence="1">Cell membrane</location>
        <topology evidence="1">Multi-pass membrane protein</topology>
    </subcellularLocation>
</comment>
<evidence type="ECO:0000256" key="4">
    <source>
        <dbReference type="ARBA" id="ARBA00022840"/>
    </source>
</evidence>
<reference evidence="10 11" key="1">
    <citation type="journal article" date="2020" name="Nat. Microbiol.">
        <title>Lysogenic host-virus interactions in SAR11 marine bacteria.</title>
        <authorList>
            <person name="Morris R.M."/>
            <person name="Cain K.R."/>
            <person name="Hvorecny K.L."/>
            <person name="Kollman J.M."/>
        </authorList>
    </citation>
    <scope>NUCLEOTIDE SEQUENCE [LARGE SCALE GENOMIC DNA]</scope>
    <source>
        <strain evidence="10 11">NP1</strain>
    </source>
</reference>
<organism evidence="10 11">
    <name type="scientific">Candidatus Pelagibacter giovannonii</name>
    <dbReference type="NCBI Taxonomy" id="2563896"/>
    <lineage>
        <taxon>Bacteria</taxon>
        <taxon>Pseudomonadati</taxon>
        <taxon>Pseudomonadota</taxon>
        <taxon>Alphaproteobacteria</taxon>
        <taxon>Candidatus Pelagibacterales</taxon>
        <taxon>Candidatus Pelagibacteraceae</taxon>
        <taxon>Candidatus Pelagibacter</taxon>
    </lineage>
</organism>
<dbReference type="InterPro" id="IPR003593">
    <property type="entry name" value="AAA+_ATPase"/>
</dbReference>
<dbReference type="GO" id="GO:0140359">
    <property type="term" value="F:ABC-type transporter activity"/>
    <property type="evidence" value="ECO:0007669"/>
    <property type="project" value="InterPro"/>
</dbReference>
<dbReference type="PROSITE" id="PS50929">
    <property type="entry name" value="ABC_TM1F"/>
    <property type="match status" value="1"/>
</dbReference>
<feature type="domain" description="ABC transporter" evidence="8">
    <location>
        <begin position="374"/>
        <end position="588"/>
    </location>
</feature>
<dbReference type="CDD" id="cd03228">
    <property type="entry name" value="ABCC_MRP_Like"/>
    <property type="match status" value="1"/>
</dbReference>
<dbReference type="PROSITE" id="PS50893">
    <property type="entry name" value="ABC_TRANSPORTER_2"/>
    <property type="match status" value="1"/>
</dbReference>
<evidence type="ECO:0000256" key="2">
    <source>
        <dbReference type="ARBA" id="ARBA00022692"/>
    </source>
</evidence>
<dbReference type="KEGG" id="peg:E5R92_03435"/>
<dbReference type="Gene3D" id="3.40.50.300">
    <property type="entry name" value="P-loop containing nucleotide triphosphate hydrolases"/>
    <property type="match status" value="1"/>
</dbReference>
<dbReference type="PANTHER" id="PTHR24221">
    <property type="entry name" value="ATP-BINDING CASSETTE SUB-FAMILY B"/>
    <property type="match status" value="1"/>
</dbReference>
<dbReference type="InterPro" id="IPR039421">
    <property type="entry name" value="Type_1_exporter"/>
</dbReference>
<evidence type="ECO:0000259" key="9">
    <source>
        <dbReference type="PROSITE" id="PS50929"/>
    </source>
</evidence>
<dbReference type="PROSITE" id="PS00211">
    <property type="entry name" value="ABC_TRANSPORTER_1"/>
    <property type="match status" value="1"/>
</dbReference>
<dbReference type="GO" id="GO:0005524">
    <property type="term" value="F:ATP binding"/>
    <property type="evidence" value="ECO:0007669"/>
    <property type="project" value="UniProtKB-KW"/>
</dbReference>
<keyword evidence="3" id="KW-0547">Nucleotide-binding</keyword>
<accession>A0A6H1Q1P3</accession>
<evidence type="ECO:0000256" key="6">
    <source>
        <dbReference type="ARBA" id="ARBA00023136"/>
    </source>
</evidence>
<dbReference type="InterPro" id="IPR017871">
    <property type="entry name" value="ABC_transporter-like_CS"/>
</dbReference>
<evidence type="ECO:0000256" key="7">
    <source>
        <dbReference type="SAM" id="Phobius"/>
    </source>
</evidence>
<evidence type="ECO:0000313" key="11">
    <source>
        <dbReference type="Proteomes" id="UP000501094"/>
    </source>
</evidence>